<evidence type="ECO:0000313" key="2">
    <source>
        <dbReference type="Proteomes" id="UP000233551"/>
    </source>
</evidence>
<keyword evidence="2" id="KW-1185">Reference proteome</keyword>
<proteinExistence type="predicted"/>
<name>A0A2I0IV28_PUNGR</name>
<gene>
    <name evidence="1" type="ORF">CRG98_032352</name>
</gene>
<accession>A0A2I0IV28</accession>
<dbReference type="Proteomes" id="UP000233551">
    <property type="component" value="Unassembled WGS sequence"/>
</dbReference>
<reference evidence="1 2" key="1">
    <citation type="submission" date="2017-11" db="EMBL/GenBank/DDBJ databases">
        <title>De-novo sequencing of pomegranate (Punica granatum L.) genome.</title>
        <authorList>
            <person name="Akparov Z."/>
            <person name="Amiraslanov A."/>
            <person name="Hajiyeva S."/>
            <person name="Abbasov M."/>
            <person name="Kaur K."/>
            <person name="Hamwieh A."/>
            <person name="Solovyev V."/>
            <person name="Salamov A."/>
            <person name="Braich B."/>
            <person name="Kosarev P."/>
            <person name="Mahmoud A."/>
            <person name="Hajiyev E."/>
            <person name="Babayeva S."/>
            <person name="Izzatullayeva V."/>
            <person name="Mammadov A."/>
            <person name="Mammadov A."/>
            <person name="Sharifova S."/>
            <person name="Ojaghi J."/>
            <person name="Eynullazada K."/>
            <person name="Bayramov B."/>
            <person name="Abdulazimova A."/>
            <person name="Shahmuradov I."/>
        </authorList>
    </citation>
    <scope>NUCLEOTIDE SEQUENCE [LARGE SCALE GENOMIC DNA]</scope>
    <source>
        <strain evidence="2">cv. AG2017</strain>
        <tissue evidence="1">Leaf</tissue>
    </source>
</reference>
<dbReference type="EMBL" id="PGOL01002530">
    <property type="protein sequence ID" value="PKI47266.1"/>
    <property type="molecule type" value="Genomic_DNA"/>
</dbReference>
<organism evidence="1 2">
    <name type="scientific">Punica granatum</name>
    <name type="common">Pomegranate</name>
    <dbReference type="NCBI Taxonomy" id="22663"/>
    <lineage>
        <taxon>Eukaryota</taxon>
        <taxon>Viridiplantae</taxon>
        <taxon>Streptophyta</taxon>
        <taxon>Embryophyta</taxon>
        <taxon>Tracheophyta</taxon>
        <taxon>Spermatophyta</taxon>
        <taxon>Magnoliopsida</taxon>
        <taxon>eudicotyledons</taxon>
        <taxon>Gunneridae</taxon>
        <taxon>Pentapetalae</taxon>
        <taxon>rosids</taxon>
        <taxon>malvids</taxon>
        <taxon>Myrtales</taxon>
        <taxon>Lythraceae</taxon>
        <taxon>Punica</taxon>
    </lineage>
</organism>
<comment type="caution">
    <text evidence="1">The sequence shown here is derived from an EMBL/GenBank/DDBJ whole genome shotgun (WGS) entry which is preliminary data.</text>
</comment>
<sequence>MGNFRQVVVNVAKEVNEIATSDNDSVTVGGCCRRGDSNGCRCGGDGNGCGRGGDGNGCGGNGGVGGCNRGGSCGSGGC</sequence>
<dbReference type="AlphaFoldDB" id="A0A2I0IV28"/>
<protein>
    <submittedName>
        <fullName evidence="1">Uncharacterized protein</fullName>
    </submittedName>
</protein>
<evidence type="ECO:0000313" key="1">
    <source>
        <dbReference type="EMBL" id="PKI47266.1"/>
    </source>
</evidence>